<evidence type="ECO:0000256" key="1">
    <source>
        <dbReference type="SAM" id="MobiDB-lite"/>
    </source>
</evidence>
<proteinExistence type="predicted"/>
<reference evidence="3" key="1">
    <citation type="submission" date="2022-12" db="EMBL/GenBank/DDBJ databases">
        <authorList>
            <person name="Petersen C."/>
        </authorList>
    </citation>
    <scope>NUCLEOTIDE SEQUENCE</scope>
    <source>
        <strain evidence="3">IBT 35673</strain>
        <strain evidence="4">IBT 35675</strain>
    </source>
</reference>
<organism evidence="3 5">
    <name type="scientific">Penicillium brevicompactum</name>
    <dbReference type="NCBI Taxonomy" id="5074"/>
    <lineage>
        <taxon>Eukaryota</taxon>
        <taxon>Fungi</taxon>
        <taxon>Dikarya</taxon>
        <taxon>Ascomycota</taxon>
        <taxon>Pezizomycotina</taxon>
        <taxon>Eurotiomycetes</taxon>
        <taxon>Eurotiomycetidae</taxon>
        <taxon>Eurotiales</taxon>
        <taxon>Aspergillaceae</taxon>
        <taxon>Penicillium</taxon>
    </lineage>
</organism>
<accession>A0A9W9QJZ5</accession>
<evidence type="ECO:0000313" key="5">
    <source>
        <dbReference type="Proteomes" id="UP001147695"/>
    </source>
</evidence>
<name>A0A9W9QJZ5_PENBR</name>
<dbReference type="Proteomes" id="UP001147695">
    <property type="component" value="Unassembled WGS sequence"/>
</dbReference>
<feature type="transmembrane region" description="Helical" evidence="2">
    <location>
        <begin position="176"/>
        <end position="197"/>
    </location>
</feature>
<keyword evidence="6" id="KW-1185">Reference proteome</keyword>
<feature type="compositionally biased region" description="Low complexity" evidence="1">
    <location>
        <begin position="51"/>
        <end position="68"/>
    </location>
</feature>
<dbReference type="Proteomes" id="UP001148299">
    <property type="component" value="Unassembled WGS sequence"/>
</dbReference>
<keyword evidence="2" id="KW-0472">Membrane</keyword>
<dbReference type="EMBL" id="JAPZBR010000008">
    <property type="protein sequence ID" value="KAJ5342219.1"/>
    <property type="molecule type" value="Genomic_DNA"/>
</dbReference>
<keyword evidence="2" id="KW-1133">Transmembrane helix</keyword>
<evidence type="ECO:0000313" key="6">
    <source>
        <dbReference type="Proteomes" id="UP001148299"/>
    </source>
</evidence>
<comment type="caution">
    <text evidence="3">The sequence shown here is derived from an EMBL/GenBank/DDBJ whole genome shotgun (WGS) entry which is preliminary data.</text>
</comment>
<evidence type="ECO:0000313" key="3">
    <source>
        <dbReference type="EMBL" id="KAJ5339391.1"/>
    </source>
</evidence>
<gene>
    <name evidence="3" type="ORF">N7452_006119</name>
    <name evidence="4" type="ORF">N7541_011343</name>
</gene>
<keyword evidence="2" id="KW-0812">Transmembrane</keyword>
<evidence type="ECO:0000313" key="4">
    <source>
        <dbReference type="EMBL" id="KAJ5342219.1"/>
    </source>
</evidence>
<dbReference type="EMBL" id="JAPZBQ010000003">
    <property type="protein sequence ID" value="KAJ5339391.1"/>
    <property type="molecule type" value="Genomic_DNA"/>
</dbReference>
<dbReference type="AlphaFoldDB" id="A0A9W9QJZ5"/>
<protein>
    <submittedName>
        <fullName evidence="3">Uncharacterized protein</fullName>
    </submittedName>
</protein>
<feature type="transmembrane region" description="Helical" evidence="2">
    <location>
        <begin position="283"/>
        <end position="305"/>
    </location>
</feature>
<feature type="region of interest" description="Disordered" evidence="1">
    <location>
        <begin position="1"/>
        <end position="137"/>
    </location>
</feature>
<reference evidence="3" key="2">
    <citation type="journal article" date="2023" name="IMA Fungus">
        <title>Comparative genomic study of the Penicillium genus elucidates a diverse pangenome and 15 lateral gene transfer events.</title>
        <authorList>
            <person name="Petersen C."/>
            <person name="Sorensen T."/>
            <person name="Nielsen M.R."/>
            <person name="Sondergaard T.E."/>
            <person name="Sorensen J.L."/>
            <person name="Fitzpatrick D.A."/>
            <person name="Frisvad J.C."/>
            <person name="Nielsen K.L."/>
        </authorList>
    </citation>
    <scope>NUCLEOTIDE SEQUENCE</scope>
    <source>
        <strain evidence="3">IBT 35673</strain>
        <strain evidence="4">IBT 35675</strain>
    </source>
</reference>
<evidence type="ECO:0000256" key="2">
    <source>
        <dbReference type="SAM" id="Phobius"/>
    </source>
</evidence>
<sequence>MRSPEMSHSPAYYQEQAPFGSAHPRSSIVTPPPATRRSQEQSSVLGHPIGSRPSSLSSDASPRTSASRGYRVYHQTLGGSSWPGSDARENEGLPPGSTSSGAHKEERIRSSIADRPSLMSGEHSNPSITRGRKRRIPDDEIVTHEGHDALLMLVCTEQRCSPSSANRFLQFRLTVVPLYSFGACFYAIFAFLFALLISPLRLCAFSQYLRSTTFVSQLCDLLSPSLHIHERLVCIRPPLAEDRSSSTQWIRSDPESDQPSVLYEPNEVYSVAKSLAVLVLSPIFSMAILLLAWIAAFFWVFSMILGNPDGTERKDDGRTAVLGVCKWWRTWLCKARKS</sequence>